<evidence type="ECO:0000259" key="5">
    <source>
        <dbReference type="Pfam" id="PF07731"/>
    </source>
</evidence>
<keyword evidence="1" id="KW-0479">Metal-binding</keyword>
<dbReference type="InterPro" id="IPR045087">
    <property type="entry name" value="Cu-oxidase_fam"/>
</dbReference>
<evidence type="ECO:0000256" key="3">
    <source>
        <dbReference type="ARBA" id="ARBA00023008"/>
    </source>
</evidence>
<reference evidence="7 8" key="1">
    <citation type="journal article" date="2023" name="Genome Announc.">
        <title>Pan-Genome Analyses of the Genus Cohnella and Proposal of the Novel Species Cohnella silvisoli sp. nov., Isolated from Forest Soil.</title>
        <authorList>
            <person name="Wang C."/>
            <person name="Mao L."/>
            <person name="Bao G."/>
            <person name="Zhu H."/>
        </authorList>
    </citation>
    <scope>NUCLEOTIDE SEQUENCE [LARGE SCALE GENOMIC DNA]</scope>
    <source>
        <strain evidence="7 8">NL03-T5-1</strain>
    </source>
</reference>
<organism evidence="7 8">
    <name type="scientific">Cohnella silvisoli</name>
    <dbReference type="NCBI Taxonomy" id="2873699"/>
    <lineage>
        <taxon>Bacteria</taxon>
        <taxon>Bacillati</taxon>
        <taxon>Bacillota</taxon>
        <taxon>Bacilli</taxon>
        <taxon>Bacillales</taxon>
        <taxon>Paenibacillaceae</taxon>
        <taxon>Cohnella</taxon>
    </lineage>
</organism>
<comment type="caution">
    <text evidence="7">The sequence shown here is derived from an EMBL/GenBank/DDBJ whole genome shotgun (WGS) entry which is preliminary data.</text>
</comment>
<evidence type="ECO:0000313" key="7">
    <source>
        <dbReference type="EMBL" id="MEQ4483790.1"/>
    </source>
</evidence>
<accession>A0ABV1KUW9</accession>
<feature type="domain" description="Plastocyanin-like" evidence="6">
    <location>
        <begin position="3"/>
        <end position="110"/>
    </location>
</feature>
<dbReference type="Proteomes" id="UP001493487">
    <property type="component" value="Unassembled WGS sequence"/>
</dbReference>
<feature type="domain" description="Plastocyanin-like" evidence="5">
    <location>
        <begin position="277"/>
        <end position="377"/>
    </location>
</feature>
<dbReference type="SUPFAM" id="SSF49503">
    <property type="entry name" value="Cupredoxins"/>
    <property type="match status" value="3"/>
</dbReference>
<dbReference type="PANTHER" id="PTHR11709:SF394">
    <property type="entry name" value="FI03373P-RELATED"/>
    <property type="match status" value="1"/>
</dbReference>
<keyword evidence="2" id="KW-0560">Oxidoreductase</keyword>
<protein>
    <submittedName>
        <fullName evidence="7">Multicopper oxidase family protein</fullName>
    </submittedName>
</protein>
<dbReference type="InterPro" id="IPR008972">
    <property type="entry name" value="Cupredoxin"/>
</dbReference>
<dbReference type="Pfam" id="PF00394">
    <property type="entry name" value="Cu-oxidase"/>
    <property type="match status" value="1"/>
</dbReference>
<gene>
    <name evidence="7" type="ORF">QJS35_15450</name>
</gene>
<dbReference type="EMBL" id="JASKHM010000008">
    <property type="protein sequence ID" value="MEQ4483790.1"/>
    <property type="molecule type" value="Genomic_DNA"/>
</dbReference>
<dbReference type="InterPro" id="IPR011707">
    <property type="entry name" value="Cu-oxidase-like_N"/>
</dbReference>
<evidence type="ECO:0000256" key="2">
    <source>
        <dbReference type="ARBA" id="ARBA00023002"/>
    </source>
</evidence>
<dbReference type="InterPro" id="IPR002355">
    <property type="entry name" value="Cu_oxidase_Cu_BS"/>
</dbReference>
<evidence type="ECO:0000259" key="4">
    <source>
        <dbReference type="Pfam" id="PF00394"/>
    </source>
</evidence>
<feature type="domain" description="Plastocyanin-like" evidence="4">
    <location>
        <begin position="126"/>
        <end position="208"/>
    </location>
</feature>
<keyword evidence="3" id="KW-0186">Copper</keyword>
<dbReference type="Gene3D" id="2.60.40.420">
    <property type="entry name" value="Cupredoxins - blue copper proteins"/>
    <property type="match status" value="3"/>
</dbReference>
<dbReference type="PROSITE" id="PS00080">
    <property type="entry name" value="MULTICOPPER_OXIDASE2"/>
    <property type="match status" value="1"/>
</dbReference>
<dbReference type="Pfam" id="PF07731">
    <property type="entry name" value="Cu-oxidase_2"/>
    <property type="match status" value="1"/>
</dbReference>
<dbReference type="PANTHER" id="PTHR11709">
    <property type="entry name" value="MULTI-COPPER OXIDASE"/>
    <property type="match status" value="1"/>
</dbReference>
<dbReference type="RefSeq" id="WP_232186247.1">
    <property type="nucleotide sequence ID" value="NZ_JASKHM010000008.1"/>
</dbReference>
<name>A0ABV1KUW9_9BACL</name>
<proteinExistence type="predicted"/>
<dbReference type="InterPro" id="IPR011706">
    <property type="entry name" value="Cu-oxidase_C"/>
</dbReference>
<evidence type="ECO:0000313" key="8">
    <source>
        <dbReference type="Proteomes" id="UP001493487"/>
    </source>
</evidence>
<evidence type="ECO:0000259" key="6">
    <source>
        <dbReference type="Pfam" id="PF07732"/>
    </source>
</evidence>
<keyword evidence="8" id="KW-1185">Reference proteome</keyword>
<dbReference type="CDD" id="cd04202">
    <property type="entry name" value="CuRO_D2_2dMcoN_like"/>
    <property type="match status" value="1"/>
</dbReference>
<dbReference type="InterPro" id="IPR001117">
    <property type="entry name" value="Cu-oxidase_2nd"/>
</dbReference>
<sequence length="397" mass="43121">MDNGKTVDAWTFNGSSPGPELRVTEGDLVVVTLHNKDIEDGVTVHWHGINVPCSQDGIAGVTQDAVQPGEQFTYTFVASAPGTYWYHSHQMSSIQAKKGLLGSIIVEPREPSAPLSSATDVSALYQRMDSTVLLNGSAKGLNVPGKAGEQVRLRLTNGDNETMNFSVDGAPFQVIAMDGHDLHEPGLLDGDMIPVGAGQRFDLLIRLPESSKVVVRSESAKSLPIMLGSGNEPERTEGGKMFSFIDYGTPLKDDPLRMLKPDRNIELRLGQSLFVKTINGRSFHEIPPITAKEGERLLISIANDGGGDHPFHLHGHTFRVLSKNGIPLKGSPVFLDTLLTKKDEIYEVYLVADNPGLWMAHCHNLGHASMGMSMMLNYEGITTPYRVGTKSGNLPDL</sequence>
<evidence type="ECO:0000256" key="1">
    <source>
        <dbReference type="ARBA" id="ARBA00022723"/>
    </source>
</evidence>
<dbReference type="Pfam" id="PF07732">
    <property type="entry name" value="Cu-oxidase_3"/>
    <property type="match status" value="1"/>
</dbReference>